<accession>U5ET02</accession>
<protein>
    <submittedName>
        <fullName evidence="8">Putative trna-dihydrouridine synthase translation</fullName>
    </submittedName>
</protein>
<dbReference type="Gene3D" id="3.30.160.20">
    <property type="match status" value="1"/>
</dbReference>
<dbReference type="SUPFAM" id="SSF51395">
    <property type="entry name" value="FMN-linked oxidoreductases"/>
    <property type="match status" value="1"/>
</dbReference>
<comment type="cofactor">
    <cofactor evidence="1">
        <name>FMN</name>
        <dbReference type="ChEBI" id="CHEBI:58210"/>
    </cofactor>
</comment>
<dbReference type="GO" id="GO:0017150">
    <property type="term" value="F:tRNA dihydrouridine synthase activity"/>
    <property type="evidence" value="ECO:0007669"/>
    <property type="project" value="InterPro"/>
</dbReference>
<feature type="domain" description="DUS-like FMN-binding" evidence="7">
    <location>
        <begin position="12"/>
        <end position="251"/>
    </location>
</feature>
<dbReference type="InterPro" id="IPR014720">
    <property type="entry name" value="dsRBD_dom"/>
</dbReference>
<evidence type="ECO:0000259" key="6">
    <source>
        <dbReference type="Pfam" id="PF00035"/>
    </source>
</evidence>
<dbReference type="SUPFAM" id="SSF54768">
    <property type="entry name" value="dsRNA-binding domain-like"/>
    <property type="match status" value="1"/>
</dbReference>
<dbReference type="InterPro" id="IPR018517">
    <property type="entry name" value="tRNA_hU_synthase_CS"/>
</dbReference>
<evidence type="ECO:0000256" key="2">
    <source>
        <dbReference type="ARBA" id="ARBA00022630"/>
    </source>
</evidence>
<feature type="domain" description="DRBM" evidence="6">
    <location>
        <begin position="380"/>
        <end position="442"/>
    </location>
</feature>
<evidence type="ECO:0000256" key="5">
    <source>
        <dbReference type="ARBA" id="ARBA00023002"/>
    </source>
</evidence>
<keyword evidence="2" id="KW-0285">Flavoprotein</keyword>
<evidence type="ECO:0000259" key="7">
    <source>
        <dbReference type="Pfam" id="PF01207"/>
    </source>
</evidence>
<evidence type="ECO:0000256" key="3">
    <source>
        <dbReference type="ARBA" id="ARBA00022643"/>
    </source>
</evidence>
<organism evidence="8">
    <name type="scientific">Corethrella appendiculata</name>
    <dbReference type="NCBI Taxonomy" id="1370023"/>
    <lineage>
        <taxon>Eukaryota</taxon>
        <taxon>Metazoa</taxon>
        <taxon>Ecdysozoa</taxon>
        <taxon>Arthropoda</taxon>
        <taxon>Hexapoda</taxon>
        <taxon>Insecta</taxon>
        <taxon>Pterygota</taxon>
        <taxon>Neoptera</taxon>
        <taxon>Endopterygota</taxon>
        <taxon>Diptera</taxon>
        <taxon>Nematocera</taxon>
        <taxon>Culicoidea</taxon>
        <taxon>Chaoboridae</taxon>
        <taxon>Corethrella</taxon>
    </lineage>
</organism>
<proteinExistence type="evidence at transcript level"/>
<keyword evidence="5" id="KW-0560">Oxidoreductase</keyword>
<evidence type="ECO:0000313" key="8">
    <source>
        <dbReference type="EMBL" id="JAB56871.1"/>
    </source>
</evidence>
<dbReference type="EMBL" id="GANO01003000">
    <property type="protein sequence ID" value="JAB56871.1"/>
    <property type="molecule type" value="mRNA"/>
</dbReference>
<dbReference type="InterPro" id="IPR052582">
    <property type="entry name" value="tRNA-DUS-like"/>
</dbReference>
<keyword evidence="4" id="KW-0819">tRNA processing</keyword>
<dbReference type="Pfam" id="PF01207">
    <property type="entry name" value="Dus"/>
    <property type="match status" value="1"/>
</dbReference>
<evidence type="ECO:0000256" key="4">
    <source>
        <dbReference type="ARBA" id="ARBA00022694"/>
    </source>
</evidence>
<evidence type="ECO:0000256" key="1">
    <source>
        <dbReference type="ARBA" id="ARBA00001917"/>
    </source>
</evidence>
<dbReference type="Gene3D" id="3.20.20.70">
    <property type="entry name" value="Aldolase class I"/>
    <property type="match status" value="1"/>
</dbReference>
<dbReference type="InterPro" id="IPR035587">
    <property type="entry name" value="DUS-like_FMN-bd"/>
</dbReference>
<dbReference type="InterPro" id="IPR044463">
    <property type="entry name" value="DUS2_DSRM"/>
</dbReference>
<dbReference type="GO" id="GO:0005737">
    <property type="term" value="C:cytoplasm"/>
    <property type="evidence" value="ECO:0007669"/>
    <property type="project" value="TreeGrafter"/>
</dbReference>
<dbReference type="GO" id="GO:0050660">
    <property type="term" value="F:flavin adenine dinucleotide binding"/>
    <property type="evidence" value="ECO:0007669"/>
    <property type="project" value="InterPro"/>
</dbReference>
<dbReference type="GO" id="GO:0000049">
    <property type="term" value="F:tRNA binding"/>
    <property type="evidence" value="ECO:0007669"/>
    <property type="project" value="InterPro"/>
</dbReference>
<dbReference type="InterPro" id="IPR013785">
    <property type="entry name" value="Aldolase_TIM"/>
</dbReference>
<dbReference type="PANTHER" id="PTHR45936">
    <property type="entry name" value="TRNA-DIHYDROURIDINE(20) SYNTHASE [NAD(P)+]-LIKE"/>
    <property type="match status" value="1"/>
</dbReference>
<dbReference type="AlphaFoldDB" id="U5ET02"/>
<dbReference type="Pfam" id="PF00035">
    <property type="entry name" value="dsrm"/>
    <property type="match status" value="1"/>
</dbReference>
<name>U5ET02_9DIPT</name>
<sequence>MKKQLDYRNKIILAPMVRVGTLPMRLLALKFGADIVYTEEIIDWKLVKTKRRVNDVLKTIDFVDQSDGNVIFRTCEEERGKVVLQMGTADAKRALRVAKMIENDVAAIDINMGCPKAFSIKGGMGAALLYNLENAKLILKTLVDNVSIPVTCKIRIMPELEETLRIVKELEATGISAIAVHGRTKVERPQHPVHTDVIKKIAETLTIPVIANGGSKEIEKYSDIEKFREACGVTSVMIARAAQWNCSIFRKEGELLSVDEIIADYLKMCIVYDNAPANTKYCVQMILRELQESPKGRRFLDSQTLEQICDVWDLGQLCRETQLAYHNAGIQGRRQVCPDEIASKKIKLDNDDQQTTDDIISYNVAFIRVNYSEGTDTELPKTKLYIHSMKTSKQIPKYEVEQKDKLFRAILNFENKKYTSSYWEKNKKFAEQGAALACLLHLGIESKNTLLENGSIIE</sequence>
<reference evidence="8" key="1">
    <citation type="journal article" date="2014" name="Insect Biochem. Mol. Biol.">
        <title>An insight into the sialome of the frog biting fly, Corethrella appendiculata.</title>
        <authorList>
            <person name="Ribeiro J.M.C."/>
            <person name="Chagas A.C."/>
            <person name="Pham V.M."/>
            <person name="Lounibos L.P."/>
            <person name="Calvo E."/>
        </authorList>
    </citation>
    <scope>NUCLEOTIDE SEQUENCE</scope>
    <source>
        <tissue evidence="8">Salivary glands</tissue>
    </source>
</reference>
<dbReference type="PANTHER" id="PTHR45936:SF1">
    <property type="entry name" value="TRNA-DIHYDROURIDINE(20) SYNTHASE [NAD(P)+]-LIKE"/>
    <property type="match status" value="1"/>
</dbReference>
<dbReference type="CDD" id="cd02801">
    <property type="entry name" value="DUS_like_FMN"/>
    <property type="match status" value="1"/>
</dbReference>
<keyword evidence="3" id="KW-0288">FMN</keyword>
<dbReference type="CDD" id="cd19871">
    <property type="entry name" value="DSRM_DUS2L"/>
    <property type="match status" value="1"/>
</dbReference>
<dbReference type="GO" id="GO:0010468">
    <property type="term" value="P:regulation of gene expression"/>
    <property type="evidence" value="ECO:0007669"/>
    <property type="project" value="UniProtKB-ARBA"/>
</dbReference>
<dbReference type="PROSITE" id="PS01136">
    <property type="entry name" value="UPF0034"/>
    <property type="match status" value="1"/>
</dbReference>